<dbReference type="EMBL" id="MU001632">
    <property type="protein sequence ID" value="KAF2486069.1"/>
    <property type="molecule type" value="Genomic_DNA"/>
</dbReference>
<evidence type="ECO:0000256" key="4">
    <source>
        <dbReference type="PROSITE-ProRule" id="PRU00134"/>
    </source>
</evidence>
<dbReference type="RefSeq" id="XP_033592638.1">
    <property type="nucleotide sequence ID" value="XM_033730630.1"/>
</dbReference>
<evidence type="ECO:0000256" key="1">
    <source>
        <dbReference type="ARBA" id="ARBA00022723"/>
    </source>
</evidence>
<protein>
    <recommendedName>
        <fullName evidence="6">MYND-type domain-containing protein</fullName>
    </recommendedName>
</protein>
<dbReference type="Proteomes" id="UP000799767">
    <property type="component" value="Unassembled WGS sequence"/>
</dbReference>
<evidence type="ECO:0000256" key="5">
    <source>
        <dbReference type="SAM" id="MobiDB-lite"/>
    </source>
</evidence>
<evidence type="ECO:0000313" key="8">
    <source>
        <dbReference type="Proteomes" id="UP000799767"/>
    </source>
</evidence>
<evidence type="ECO:0000313" key="7">
    <source>
        <dbReference type="EMBL" id="KAF2486069.1"/>
    </source>
</evidence>
<proteinExistence type="predicted"/>
<dbReference type="Gene3D" id="6.10.140.2220">
    <property type="match status" value="1"/>
</dbReference>
<dbReference type="GeneID" id="54471632"/>
<gene>
    <name evidence="7" type="ORF">BDY17DRAFT_245414</name>
</gene>
<evidence type="ECO:0000256" key="2">
    <source>
        <dbReference type="ARBA" id="ARBA00022771"/>
    </source>
</evidence>
<dbReference type="AlphaFoldDB" id="A0A6A6Q258"/>
<keyword evidence="8" id="KW-1185">Reference proteome</keyword>
<dbReference type="OrthoDB" id="341421at2759"/>
<keyword evidence="1" id="KW-0479">Metal-binding</keyword>
<evidence type="ECO:0000256" key="3">
    <source>
        <dbReference type="ARBA" id="ARBA00022833"/>
    </source>
</evidence>
<evidence type="ECO:0000259" key="6">
    <source>
        <dbReference type="PROSITE" id="PS50865"/>
    </source>
</evidence>
<dbReference type="Pfam" id="PF01753">
    <property type="entry name" value="zf-MYND"/>
    <property type="match status" value="1"/>
</dbReference>
<organism evidence="7 8">
    <name type="scientific">Neohortaea acidophila</name>
    <dbReference type="NCBI Taxonomy" id="245834"/>
    <lineage>
        <taxon>Eukaryota</taxon>
        <taxon>Fungi</taxon>
        <taxon>Dikarya</taxon>
        <taxon>Ascomycota</taxon>
        <taxon>Pezizomycotina</taxon>
        <taxon>Dothideomycetes</taxon>
        <taxon>Dothideomycetidae</taxon>
        <taxon>Mycosphaerellales</taxon>
        <taxon>Teratosphaeriaceae</taxon>
        <taxon>Neohortaea</taxon>
    </lineage>
</organism>
<feature type="compositionally biased region" description="Basic and acidic residues" evidence="5">
    <location>
        <begin position="30"/>
        <end position="43"/>
    </location>
</feature>
<dbReference type="SUPFAM" id="SSF144232">
    <property type="entry name" value="HIT/MYND zinc finger-like"/>
    <property type="match status" value="1"/>
</dbReference>
<accession>A0A6A6Q258</accession>
<keyword evidence="2 4" id="KW-0863">Zinc-finger</keyword>
<name>A0A6A6Q258_9PEZI</name>
<feature type="region of interest" description="Disordered" evidence="5">
    <location>
        <begin position="30"/>
        <end position="60"/>
    </location>
</feature>
<reference evidence="7" key="1">
    <citation type="journal article" date="2020" name="Stud. Mycol.">
        <title>101 Dothideomycetes genomes: a test case for predicting lifestyles and emergence of pathogens.</title>
        <authorList>
            <person name="Haridas S."/>
            <person name="Albert R."/>
            <person name="Binder M."/>
            <person name="Bloem J."/>
            <person name="Labutti K."/>
            <person name="Salamov A."/>
            <person name="Andreopoulos B."/>
            <person name="Baker S."/>
            <person name="Barry K."/>
            <person name="Bills G."/>
            <person name="Bluhm B."/>
            <person name="Cannon C."/>
            <person name="Castanera R."/>
            <person name="Culley D."/>
            <person name="Daum C."/>
            <person name="Ezra D."/>
            <person name="Gonzalez J."/>
            <person name="Henrissat B."/>
            <person name="Kuo A."/>
            <person name="Liang C."/>
            <person name="Lipzen A."/>
            <person name="Lutzoni F."/>
            <person name="Magnuson J."/>
            <person name="Mondo S."/>
            <person name="Nolan M."/>
            <person name="Ohm R."/>
            <person name="Pangilinan J."/>
            <person name="Park H.-J."/>
            <person name="Ramirez L."/>
            <person name="Alfaro M."/>
            <person name="Sun H."/>
            <person name="Tritt A."/>
            <person name="Yoshinaga Y."/>
            <person name="Zwiers L.-H."/>
            <person name="Turgeon B."/>
            <person name="Goodwin S."/>
            <person name="Spatafora J."/>
            <person name="Crous P."/>
            <person name="Grigoriev I."/>
        </authorList>
    </citation>
    <scope>NUCLEOTIDE SEQUENCE</scope>
    <source>
        <strain evidence="7">CBS 113389</strain>
    </source>
</reference>
<keyword evidence="3" id="KW-0862">Zinc</keyword>
<feature type="domain" description="MYND-type" evidence="6">
    <location>
        <begin position="234"/>
        <end position="276"/>
    </location>
</feature>
<dbReference type="GO" id="GO:0008270">
    <property type="term" value="F:zinc ion binding"/>
    <property type="evidence" value="ECO:0007669"/>
    <property type="project" value="UniProtKB-KW"/>
</dbReference>
<dbReference type="InterPro" id="IPR002893">
    <property type="entry name" value="Znf_MYND"/>
</dbReference>
<dbReference type="PROSITE" id="PS50865">
    <property type="entry name" value="ZF_MYND_2"/>
    <property type="match status" value="1"/>
</dbReference>
<dbReference type="PROSITE" id="PS01360">
    <property type="entry name" value="ZF_MYND_1"/>
    <property type="match status" value="1"/>
</dbReference>
<sequence>MGAWGFGLFDSDHDLDLIWELNDDAGLTRLEEEAKKSKNESRASESNGENEASEQQHQGAFGEDEISYSMYRSHCSDPTAPRDHHDAGALSAMLEKYETELLSGECGDTLRDPGYKFMLAGACAMTLGCHIPARSKETMKQVYMCVSLPHDGVLQMKKALHGPGEYQDGVPYDFSSLGLIGTMEEAHSALPSRGGLINVPGPGGLFYNPPKGDKSGLQKLRARYNDERYGANVCGGCGAEDGKEGIHLRSCARCKGRKYCSKACQKKQWPTHKEVCVEATNEETV</sequence>